<sequence>MKIDLIGAGSLGLLLGGKLASTGNEIRLWCRGELQAQELKMKGLTVSYVDERESLWIPGERLEASATTGFIDEYVQSPSDWVILTVKQNVLHTELVETLAPLRNYKPHIICFQNGSGHMEMLQELLPEAHLYVAVTTEAAKVKSPREVIHTGTGETWVGLWHHRKNDKRSVNDDSEAISLLTHLNAAGFLSHLSNEVESKIYRKLLINAIINPLTAIWRIPNGELLSSSSRMQLMRELYEEAITVFEAVGIEYDANAWENVLQVCQATAGNTSSMLADVLAGRATEIRWINGNILDMADRSGVAVPAHRWICRVMEGMNVEKG</sequence>
<keyword evidence="15" id="KW-1185">Reference proteome</keyword>
<evidence type="ECO:0000256" key="3">
    <source>
        <dbReference type="ARBA" id="ARBA00007870"/>
    </source>
</evidence>
<dbReference type="EC" id="1.1.1.169" evidence="4 11"/>
<organism evidence="14 15">
    <name type="scientific">Paenibacillus wynnii</name>
    <dbReference type="NCBI Taxonomy" id="268407"/>
    <lineage>
        <taxon>Bacteria</taxon>
        <taxon>Bacillati</taxon>
        <taxon>Bacillota</taxon>
        <taxon>Bacilli</taxon>
        <taxon>Bacillales</taxon>
        <taxon>Paenibacillaceae</taxon>
        <taxon>Paenibacillus</taxon>
    </lineage>
</organism>
<name>A0A098M7W6_9BACL</name>
<dbReference type="Gene3D" id="3.40.50.720">
    <property type="entry name" value="NAD(P)-binding Rossmann-like Domain"/>
    <property type="match status" value="1"/>
</dbReference>
<dbReference type="UniPathway" id="UPA00028">
    <property type="reaction ID" value="UER00004"/>
</dbReference>
<accession>A0A098M7W6</accession>
<proteinExistence type="inferred from homology"/>
<evidence type="ECO:0000256" key="8">
    <source>
        <dbReference type="ARBA" id="ARBA00023002"/>
    </source>
</evidence>
<dbReference type="Pfam" id="PF02558">
    <property type="entry name" value="ApbA"/>
    <property type="match status" value="1"/>
</dbReference>
<reference evidence="14 15" key="2">
    <citation type="submission" date="2014-10" db="EMBL/GenBank/DDBJ databases">
        <title>Comparative genomics of the Paenibacillus odorifer group.</title>
        <authorList>
            <person name="Tsai Y.-C."/>
            <person name="Martin N."/>
            <person name="Korlach J."/>
            <person name="Wiedmann M."/>
        </authorList>
    </citation>
    <scope>NUCLEOTIDE SEQUENCE [LARGE SCALE GENOMIC DNA]</scope>
    <source>
        <strain evidence="14 15">DSM 18334</strain>
    </source>
</reference>
<dbReference type="GO" id="GO:0050661">
    <property type="term" value="F:NADP binding"/>
    <property type="evidence" value="ECO:0007669"/>
    <property type="project" value="TreeGrafter"/>
</dbReference>
<evidence type="ECO:0000259" key="12">
    <source>
        <dbReference type="Pfam" id="PF02558"/>
    </source>
</evidence>
<comment type="similarity">
    <text evidence="3 11">Belongs to the ketopantoate reductase family.</text>
</comment>
<evidence type="ECO:0000313" key="15">
    <source>
        <dbReference type="Proteomes" id="UP000029734"/>
    </source>
</evidence>
<dbReference type="GO" id="GO:0005737">
    <property type="term" value="C:cytoplasm"/>
    <property type="evidence" value="ECO:0007669"/>
    <property type="project" value="TreeGrafter"/>
</dbReference>
<protein>
    <recommendedName>
        <fullName evidence="5 11">2-dehydropantoate 2-reductase</fullName>
        <ecNumber evidence="4 11">1.1.1.169</ecNumber>
    </recommendedName>
    <alternativeName>
        <fullName evidence="9 11">Ketopantoate reductase</fullName>
    </alternativeName>
</protein>
<comment type="function">
    <text evidence="1 11">Catalyzes the NADPH-dependent reduction of ketopantoate into pantoic acid.</text>
</comment>
<evidence type="ECO:0000256" key="5">
    <source>
        <dbReference type="ARBA" id="ARBA00019465"/>
    </source>
</evidence>
<dbReference type="Gene3D" id="1.10.1040.10">
    <property type="entry name" value="N-(1-d-carboxylethyl)-l-norvaline Dehydrogenase, domain 2"/>
    <property type="match status" value="1"/>
</dbReference>
<dbReference type="SUPFAM" id="SSF48179">
    <property type="entry name" value="6-phosphogluconate dehydrogenase C-terminal domain-like"/>
    <property type="match status" value="1"/>
</dbReference>
<dbReference type="RefSeq" id="WP_036657901.1">
    <property type="nucleotide sequence ID" value="NZ_JQCR01000003.1"/>
</dbReference>
<keyword evidence="8 11" id="KW-0560">Oxidoreductase</keyword>
<dbReference type="InterPro" id="IPR008927">
    <property type="entry name" value="6-PGluconate_DH-like_C_sf"/>
</dbReference>
<dbReference type="PANTHER" id="PTHR43765:SF2">
    <property type="entry name" value="2-DEHYDROPANTOATE 2-REDUCTASE"/>
    <property type="match status" value="1"/>
</dbReference>
<dbReference type="InterPro" id="IPR013752">
    <property type="entry name" value="KPA_reductase"/>
</dbReference>
<dbReference type="AlphaFoldDB" id="A0A098M7W6"/>
<dbReference type="Proteomes" id="UP000029734">
    <property type="component" value="Unassembled WGS sequence"/>
</dbReference>
<evidence type="ECO:0000256" key="10">
    <source>
        <dbReference type="ARBA" id="ARBA00048793"/>
    </source>
</evidence>
<evidence type="ECO:0000256" key="1">
    <source>
        <dbReference type="ARBA" id="ARBA00002919"/>
    </source>
</evidence>
<dbReference type="STRING" id="268407.PWYN_26705"/>
<dbReference type="InterPro" id="IPR003710">
    <property type="entry name" value="ApbA"/>
</dbReference>
<evidence type="ECO:0000259" key="13">
    <source>
        <dbReference type="Pfam" id="PF08546"/>
    </source>
</evidence>
<dbReference type="OrthoDB" id="9800163at2"/>
<dbReference type="GO" id="GO:0015940">
    <property type="term" value="P:pantothenate biosynthetic process"/>
    <property type="evidence" value="ECO:0007669"/>
    <property type="project" value="UniProtKB-UniPathway"/>
</dbReference>
<dbReference type="PANTHER" id="PTHR43765">
    <property type="entry name" value="2-DEHYDROPANTOATE 2-REDUCTASE-RELATED"/>
    <property type="match status" value="1"/>
</dbReference>
<dbReference type="InterPro" id="IPR013328">
    <property type="entry name" value="6PGD_dom2"/>
</dbReference>
<keyword evidence="6 11" id="KW-0566">Pantothenate biosynthesis</keyword>
<evidence type="ECO:0000256" key="2">
    <source>
        <dbReference type="ARBA" id="ARBA00004994"/>
    </source>
</evidence>
<gene>
    <name evidence="14" type="ORF">PWYN_26705</name>
</gene>
<dbReference type="FunFam" id="1.10.1040.10:FF:000017">
    <property type="entry name" value="2-dehydropantoate 2-reductase"/>
    <property type="match status" value="1"/>
</dbReference>
<keyword evidence="7 11" id="KW-0521">NADP</keyword>
<dbReference type="Pfam" id="PF08546">
    <property type="entry name" value="ApbA_C"/>
    <property type="match status" value="1"/>
</dbReference>
<dbReference type="NCBIfam" id="TIGR00745">
    <property type="entry name" value="apbA_panE"/>
    <property type="match status" value="1"/>
</dbReference>
<evidence type="ECO:0000313" key="14">
    <source>
        <dbReference type="EMBL" id="KGE18126.1"/>
    </source>
</evidence>
<comment type="pathway">
    <text evidence="2 11">Cofactor biosynthesis; (R)-pantothenate biosynthesis; (R)-pantoate from 3-methyl-2-oxobutanoate: step 2/2.</text>
</comment>
<comment type="caution">
    <text evidence="14">The sequence shown here is derived from an EMBL/GenBank/DDBJ whole genome shotgun (WGS) entry which is preliminary data.</text>
</comment>
<comment type="catalytic activity">
    <reaction evidence="10 11">
        <text>(R)-pantoate + NADP(+) = 2-dehydropantoate + NADPH + H(+)</text>
        <dbReference type="Rhea" id="RHEA:16233"/>
        <dbReference type="ChEBI" id="CHEBI:11561"/>
        <dbReference type="ChEBI" id="CHEBI:15378"/>
        <dbReference type="ChEBI" id="CHEBI:15980"/>
        <dbReference type="ChEBI" id="CHEBI:57783"/>
        <dbReference type="ChEBI" id="CHEBI:58349"/>
        <dbReference type="EC" id="1.1.1.169"/>
    </reaction>
</comment>
<feature type="domain" description="Ketopantoate reductase N-terminal" evidence="12">
    <location>
        <begin position="5"/>
        <end position="161"/>
    </location>
</feature>
<evidence type="ECO:0000256" key="9">
    <source>
        <dbReference type="ARBA" id="ARBA00032024"/>
    </source>
</evidence>
<dbReference type="InterPro" id="IPR013332">
    <property type="entry name" value="KPR_N"/>
</dbReference>
<feature type="domain" description="Ketopantoate reductase C-terminal" evidence="13">
    <location>
        <begin position="197"/>
        <end position="317"/>
    </location>
</feature>
<dbReference type="GO" id="GO:0008677">
    <property type="term" value="F:2-dehydropantoate 2-reductase activity"/>
    <property type="evidence" value="ECO:0007669"/>
    <property type="project" value="UniProtKB-EC"/>
</dbReference>
<dbReference type="eggNOG" id="COG1893">
    <property type="taxonomic scope" value="Bacteria"/>
</dbReference>
<dbReference type="SUPFAM" id="SSF51735">
    <property type="entry name" value="NAD(P)-binding Rossmann-fold domains"/>
    <property type="match status" value="1"/>
</dbReference>
<dbReference type="InterPro" id="IPR036291">
    <property type="entry name" value="NAD(P)-bd_dom_sf"/>
</dbReference>
<dbReference type="InterPro" id="IPR050838">
    <property type="entry name" value="Ketopantoate_reductase"/>
</dbReference>
<dbReference type="EMBL" id="JQCR01000003">
    <property type="protein sequence ID" value="KGE18126.1"/>
    <property type="molecule type" value="Genomic_DNA"/>
</dbReference>
<evidence type="ECO:0000256" key="4">
    <source>
        <dbReference type="ARBA" id="ARBA00013014"/>
    </source>
</evidence>
<evidence type="ECO:0000256" key="7">
    <source>
        <dbReference type="ARBA" id="ARBA00022857"/>
    </source>
</evidence>
<evidence type="ECO:0000256" key="11">
    <source>
        <dbReference type="RuleBase" id="RU362068"/>
    </source>
</evidence>
<evidence type="ECO:0000256" key="6">
    <source>
        <dbReference type="ARBA" id="ARBA00022655"/>
    </source>
</evidence>
<reference evidence="14 15" key="1">
    <citation type="submission" date="2014-08" db="EMBL/GenBank/DDBJ databases">
        <authorList>
            <person name="den Bakker H.C."/>
        </authorList>
    </citation>
    <scope>NUCLEOTIDE SEQUENCE [LARGE SCALE GENOMIC DNA]</scope>
    <source>
        <strain evidence="14 15">DSM 18334</strain>
    </source>
</reference>